<feature type="transmembrane region" description="Helical" evidence="2">
    <location>
        <begin position="6"/>
        <end position="25"/>
    </location>
</feature>
<feature type="region of interest" description="Disordered" evidence="1">
    <location>
        <begin position="32"/>
        <end position="64"/>
    </location>
</feature>
<feature type="compositionally biased region" description="Basic and acidic residues" evidence="1">
    <location>
        <begin position="32"/>
        <end position="42"/>
    </location>
</feature>
<keyword evidence="2" id="KW-1133">Transmembrane helix</keyword>
<name>A0A846RM95_9MICC</name>
<dbReference type="RefSeq" id="WP_167995624.1">
    <property type="nucleotide sequence ID" value="NZ_JAATJL010000001.1"/>
</dbReference>
<organism evidence="3 4">
    <name type="scientific">Arthrobacter pigmenti</name>
    <dbReference type="NCBI Taxonomy" id="271432"/>
    <lineage>
        <taxon>Bacteria</taxon>
        <taxon>Bacillati</taxon>
        <taxon>Actinomycetota</taxon>
        <taxon>Actinomycetes</taxon>
        <taxon>Micrococcales</taxon>
        <taxon>Micrococcaceae</taxon>
        <taxon>Arthrobacter</taxon>
    </lineage>
</organism>
<evidence type="ECO:0000256" key="1">
    <source>
        <dbReference type="SAM" id="MobiDB-lite"/>
    </source>
</evidence>
<keyword evidence="2" id="KW-0472">Membrane</keyword>
<sequence length="64" mass="7003">MEYLAVLLPSLAVGAIFYFVMRAIFNADRAEREAEAAERTARDNSPAQSPSETVADVEDGDTPR</sequence>
<feature type="compositionally biased region" description="Acidic residues" evidence="1">
    <location>
        <begin position="55"/>
        <end position="64"/>
    </location>
</feature>
<protein>
    <submittedName>
        <fullName evidence="3">Uncharacterized protein</fullName>
    </submittedName>
</protein>
<evidence type="ECO:0000256" key="2">
    <source>
        <dbReference type="SAM" id="Phobius"/>
    </source>
</evidence>
<keyword evidence="4" id="KW-1185">Reference proteome</keyword>
<dbReference type="Proteomes" id="UP000547458">
    <property type="component" value="Unassembled WGS sequence"/>
</dbReference>
<comment type="caution">
    <text evidence="3">The sequence shown here is derived from an EMBL/GenBank/DDBJ whole genome shotgun (WGS) entry which is preliminary data.</text>
</comment>
<dbReference type="EMBL" id="JAATJL010000001">
    <property type="protein sequence ID" value="NJC24363.1"/>
    <property type="molecule type" value="Genomic_DNA"/>
</dbReference>
<accession>A0A846RM95</accession>
<dbReference type="AlphaFoldDB" id="A0A846RM95"/>
<proteinExistence type="predicted"/>
<reference evidence="3 4" key="1">
    <citation type="submission" date="2020-03" db="EMBL/GenBank/DDBJ databases">
        <title>Sequencing the genomes of 1000 actinobacteria strains.</title>
        <authorList>
            <person name="Klenk H.-P."/>
        </authorList>
    </citation>
    <scope>NUCLEOTIDE SEQUENCE [LARGE SCALE GENOMIC DNA]</scope>
    <source>
        <strain evidence="3 4">DSM 16403</strain>
    </source>
</reference>
<evidence type="ECO:0000313" key="4">
    <source>
        <dbReference type="Proteomes" id="UP000547458"/>
    </source>
</evidence>
<evidence type="ECO:0000313" key="3">
    <source>
        <dbReference type="EMBL" id="NJC24363.1"/>
    </source>
</evidence>
<keyword evidence="2" id="KW-0812">Transmembrane</keyword>
<gene>
    <name evidence="3" type="ORF">BJ994_003439</name>
</gene>